<dbReference type="EMBL" id="JABFUD020000016">
    <property type="protein sequence ID" value="KAI5068739.1"/>
    <property type="molecule type" value="Genomic_DNA"/>
</dbReference>
<evidence type="ECO:0000313" key="3">
    <source>
        <dbReference type="EMBL" id="KAI5068739.1"/>
    </source>
</evidence>
<feature type="binding site" description="axial binding residue" evidence="2">
    <location>
        <position position="421"/>
    </location>
    <ligand>
        <name>heme</name>
        <dbReference type="ChEBI" id="CHEBI:30413"/>
    </ligand>
    <ligandPart>
        <name>Fe</name>
        <dbReference type="ChEBI" id="CHEBI:18248"/>
    </ligandPart>
</feature>
<dbReference type="InterPro" id="IPR036396">
    <property type="entry name" value="Cyt_P450_sf"/>
</dbReference>
<keyword evidence="2" id="KW-0408">Iron</keyword>
<protein>
    <recommendedName>
        <fullName evidence="5">Cytochrome P450</fullName>
    </recommendedName>
</protein>
<keyword evidence="4" id="KW-1185">Reference proteome</keyword>
<dbReference type="SUPFAM" id="SSF48264">
    <property type="entry name" value="Cytochrome P450"/>
    <property type="match status" value="1"/>
</dbReference>
<organism evidence="3 4">
    <name type="scientific">Adiantum capillus-veneris</name>
    <name type="common">Maidenhair fern</name>
    <dbReference type="NCBI Taxonomy" id="13818"/>
    <lineage>
        <taxon>Eukaryota</taxon>
        <taxon>Viridiplantae</taxon>
        <taxon>Streptophyta</taxon>
        <taxon>Embryophyta</taxon>
        <taxon>Tracheophyta</taxon>
        <taxon>Polypodiopsida</taxon>
        <taxon>Polypodiidae</taxon>
        <taxon>Polypodiales</taxon>
        <taxon>Pteridineae</taxon>
        <taxon>Pteridaceae</taxon>
        <taxon>Vittarioideae</taxon>
        <taxon>Adiantum</taxon>
    </lineage>
</organism>
<reference evidence="3" key="1">
    <citation type="submission" date="2021-01" db="EMBL/GenBank/DDBJ databases">
        <title>Adiantum capillus-veneris genome.</title>
        <authorList>
            <person name="Fang Y."/>
            <person name="Liao Q."/>
        </authorList>
    </citation>
    <scope>NUCLEOTIDE SEQUENCE</scope>
    <source>
        <strain evidence="3">H3</strain>
        <tissue evidence="3">Leaf</tissue>
    </source>
</reference>
<comment type="similarity">
    <text evidence="1">Belongs to the cytochrome P450 family.</text>
</comment>
<gene>
    <name evidence="3" type="ORF">GOP47_0017084</name>
</gene>
<proteinExistence type="inferred from homology"/>
<evidence type="ECO:0000256" key="1">
    <source>
        <dbReference type="ARBA" id="ARBA00010617"/>
    </source>
</evidence>
<dbReference type="GO" id="GO:0020037">
    <property type="term" value="F:heme binding"/>
    <property type="evidence" value="ECO:0007669"/>
    <property type="project" value="InterPro"/>
</dbReference>
<evidence type="ECO:0008006" key="5">
    <source>
        <dbReference type="Google" id="ProtNLM"/>
    </source>
</evidence>
<dbReference type="PRINTS" id="PR00463">
    <property type="entry name" value="EP450I"/>
</dbReference>
<evidence type="ECO:0000256" key="2">
    <source>
        <dbReference type="PIRSR" id="PIRSR602401-1"/>
    </source>
</evidence>
<dbReference type="AlphaFoldDB" id="A0A9D4ZBA3"/>
<dbReference type="InterPro" id="IPR001128">
    <property type="entry name" value="Cyt_P450"/>
</dbReference>
<dbReference type="OrthoDB" id="2789670at2759"/>
<dbReference type="PANTHER" id="PTHR24305">
    <property type="entry name" value="CYTOCHROME P450"/>
    <property type="match status" value="1"/>
</dbReference>
<dbReference type="Proteomes" id="UP000886520">
    <property type="component" value="Chromosome 16"/>
</dbReference>
<dbReference type="Gene3D" id="1.10.630.10">
    <property type="entry name" value="Cytochrome P450"/>
    <property type="match status" value="1"/>
</dbReference>
<dbReference type="InterPro" id="IPR002401">
    <property type="entry name" value="Cyt_P450_E_grp-I"/>
</dbReference>
<name>A0A9D4ZBA3_ADICA</name>
<dbReference type="PANTHER" id="PTHR24305:SF166">
    <property type="entry name" value="CYTOCHROME P450 12A4, MITOCHONDRIAL-RELATED"/>
    <property type="match status" value="1"/>
</dbReference>
<dbReference type="InterPro" id="IPR050121">
    <property type="entry name" value="Cytochrome_P450_monoxygenase"/>
</dbReference>
<dbReference type="GO" id="GO:0005506">
    <property type="term" value="F:iron ion binding"/>
    <property type="evidence" value="ECO:0007669"/>
    <property type="project" value="InterPro"/>
</dbReference>
<comment type="cofactor">
    <cofactor evidence="2">
        <name>heme</name>
        <dbReference type="ChEBI" id="CHEBI:30413"/>
    </cofactor>
</comment>
<keyword evidence="2" id="KW-0479">Metal-binding</keyword>
<dbReference type="GO" id="GO:0016705">
    <property type="term" value="F:oxidoreductase activity, acting on paired donors, with incorporation or reduction of molecular oxygen"/>
    <property type="evidence" value="ECO:0007669"/>
    <property type="project" value="InterPro"/>
</dbReference>
<keyword evidence="2" id="KW-0349">Heme</keyword>
<dbReference type="GO" id="GO:0004497">
    <property type="term" value="F:monooxygenase activity"/>
    <property type="evidence" value="ECO:0007669"/>
    <property type="project" value="InterPro"/>
</dbReference>
<dbReference type="Pfam" id="PF00067">
    <property type="entry name" value="p450"/>
    <property type="match status" value="1"/>
</dbReference>
<evidence type="ECO:0000313" key="4">
    <source>
        <dbReference type="Proteomes" id="UP000886520"/>
    </source>
</evidence>
<sequence>MLLAAVVMVLSLCSYFTLASRLGYTPHLTLALLAVLPILCYKHLSALKMSMSSFRMATFFKWHGPRAFLLLREELSKGDETFPIGKYNLVVFNLNIIKHCLVLKASNYDKGGRAARLMGDVVGPRGILGALDEDDHVPSHQVLNPHTKQAERIQAFEDLVLEETDNKVREWAELVAAYGGKATEVDLYLDLNEIFFKVLYKFAFGIELSKEKFRHVHHLVSQLERYSAVVGFVPAKLLPLYKLYRSDVVGLVKGLNKVVEDIIEEGGAGSPLAELQEIAAGVDTVQLRDTVKNLLFAGATTAANALGWAVHLVTREAKWGERAAEAARGQDLTFFKNVCLETNRMYPQANVITRRAKSDDHVEGFGPIPKGRVLVVPIIALHYHPVYYKNAQAFNPDRWAEGQKAPPLMSYIPFTAGPRQCIGQSLFNRAGPPLLMRLYDAFSFQALQRNPTPKWPNAVLPPNAGGFRMLIRPCAAA</sequence>
<comment type="caution">
    <text evidence="3">The sequence shown here is derived from an EMBL/GenBank/DDBJ whole genome shotgun (WGS) entry which is preliminary data.</text>
</comment>
<accession>A0A9D4ZBA3</accession>